<comment type="caution">
    <text evidence="1">The sequence shown here is derived from an EMBL/GenBank/DDBJ whole genome shotgun (WGS) entry which is preliminary data.</text>
</comment>
<evidence type="ECO:0000313" key="1">
    <source>
        <dbReference type="EMBL" id="MDA0140401.1"/>
    </source>
</evidence>
<reference evidence="1" key="1">
    <citation type="submission" date="2022-10" db="EMBL/GenBank/DDBJ databases">
        <title>The WGS of Solirubrobacter sp. CPCC 204708.</title>
        <authorList>
            <person name="Jiang Z."/>
        </authorList>
    </citation>
    <scope>NUCLEOTIDE SEQUENCE</scope>
    <source>
        <strain evidence="1">CPCC 204708</strain>
    </source>
</reference>
<evidence type="ECO:0000313" key="2">
    <source>
        <dbReference type="Proteomes" id="UP001147700"/>
    </source>
</evidence>
<gene>
    <name evidence="1" type="ORF">OJ962_23080</name>
</gene>
<organism evidence="1 2">
    <name type="scientific">Solirubrobacter deserti</name>
    <dbReference type="NCBI Taxonomy" id="2282478"/>
    <lineage>
        <taxon>Bacteria</taxon>
        <taxon>Bacillati</taxon>
        <taxon>Actinomycetota</taxon>
        <taxon>Thermoleophilia</taxon>
        <taxon>Solirubrobacterales</taxon>
        <taxon>Solirubrobacteraceae</taxon>
        <taxon>Solirubrobacter</taxon>
    </lineage>
</organism>
<dbReference type="RefSeq" id="WP_202953279.1">
    <property type="nucleotide sequence ID" value="NZ_JAPCID010000038.1"/>
</dbReference>
<dbReference type="Proteomes" id="UP001147700">
    <property type="component" value="Unassembled WGS sequence"/>
</dbReference>
<dbReference type="EMBL" id="JAPCID010000038">
    <property type="protein sequence ID" value="MDA0140401.1"/>
    <property type="molecule type" value="Genomic_DNA"/>
</dbReference>
<name>A0ABT4RPG0_9ACTN</name>
<accession>A0ABT4RPG0</accession>
<keyword evidence="2" id="KW-1185">Reference proteome</keyword>
<proteinExistence type="predicted"/>
<protein>
    <submittedName>
        <fullName evidence="1">Uncharacterized protein</fullName>
    </submittedName>
</protein>
<sequence length="72" mass="7948">MPRVRALVVSPEEAVDGNAELWCGGELLAITVLHEGRLHLRLDPRRDGEPWLIDTETLAAALDDATRQIAAY</sequence>